<dbReference type="STRING" id="1121357.SAMN05661109_00193"/>
<dbReference type="AlphaFoldDB" id="A0A1H9P2J6"/>
<keyword evidence="1" id="KW-1133">Transmembrane helix</keyword>
<evidence type="ECO:0000313" key="2">
    <source>
        <dbReference type="EMBL" id="SER42412.1"/>
    </source>
</evidence>
<sequence>MLHVPTRFRTRFTRTVAVLSLIMYVVAMAVLHSTSQSLAVRSSSSADRDLAWSSADFLRRHVQPHANPEKGSYNTAVLAII</sequence>
<evidence type="ECO:0000256" key="1">
    <source>
        <dbReference type="SAM" id="Phobius"/>
    </source>
</evidence>
<evidence type="ECO:0000313" key="3">
    <source>
        <dbReference type="Proteomes" id="UP000198929"/>
    </source>
</evidence>
<protein>
    <submittedName>
        <fullName evidence="2">Uncharacterized protein</fullName>
    </submittedName>
</protein>
<gene>
    <name evidence="2" type="ORF">SAMN05661109_00193</name>
</gene>
<feature type="transmembrane region" description="Helical" evidence="1">
    <location>
        <begin position="12"/>
        <end position="31"/>
    </location>
</feature>
<keyword evidence="3" id="KW-1185">Reference proteome</keyword>
<accession>A0A1H9P2J6</accession>
<name>A0A1H9P2J6_9CORY</name>
<keyword evidence="1" id="KW-0812">Transmembrane</keyword>
<dbReference type="EMBL" id="FOGQ01000001">
    <property type="protein sequence ID" value="SER42412.1"/>
    <property type="molecule type" value="Genomic_DNA"/>
</dbReference>
<proteinExistence type="predicted"/>
<reference evidence="3" key="1">
    <citation type="submission" date="2016-10" db="EMBL/GenBank/DDBJ databases">
        <authorList>
            <person name="Varghese N."/>
            <person name="Submissions S."/>
        </authorList>
    </citation>
    <scope>NUCLEOTIDE SEQUENCE [LARGE SCALE GENOMIC DNA]</scope>
    <source>
        <strain evidence="3">DSM 20524</strain>
    </source>
</reference>
<dbReference type="Proteomes" id="UP000198929">
    <property type="component" value="Unassembled WGS sequence"/>
</dbReference>
<organism evidence="2 3">
    <name type="scientific">Corynebacterium cystitidis DSM 20524</name>
    <dbReference type="NCBI Taxonomy" id="1121357"/>
    <lineage>
        <taxon>Bacteria</taxon>
        <taxon>Bacillati</taxon>
        <taxon>Actinomycetota</taxon>
        <taxon>Actinomycetes</taxon>
        <taxon>Mycobacteriales</taxon>
        <taxon>Corynebacteriaceae</taxon>
        <taxon>Corynebacterium</taxon>
    </lineage>
</organism>
<keyword evidence="1" id="KW-0472">Membrane</keyword>